<feature type="transmembrane region" description="Helical" evidence="7">
    <location>
        <begin position="66"/>
        <end position="88"/>
    </location>
</feature>
<dbReference type="PANTHER" id="PTHR42718:SF46">
    <property type="entry name" value="BLR6921 PROTEIN"/>
    <property type="match status" value="1"/>
</dbReference>
<feature type="transmembrane region" description="Helical" evidence="7">
    <location>
        <begin position="372"/>
        <end position="390"/>
    </location>
</feature>
<dbReference type="Gene3D" id="1.20.1250.20">
    <property type="entry name" value="MFS general substrate transporter like domains"/>
    <property type="match status" value="1"/>
</dbReference>
<dbReference type="EMBL" id="BMJQ01000006">
    <property type="protein sequence ID" value="GGF20129.1"/>
    <property type="molecule type" value="Genomic_DNA"/>
</dbReference>
<accession>A0A8J2YTM2</accession>
<dbReference type="Proteomes" id="UP000646365">
    <property type="component" value="Unassembled WGS sequence"/>
</dbReference>
<evidence type="ECO:0000313" key="10">
    <source>
        <dbReference type="Proteomes" id="UP000646365"/>
    </source>
</evidence>
<feature type="transmembrane region" description="Helical" evidence="7">
    <location>
        <begin position="120"/>
        <end position="141"/>
    </location>
</feature>
<reference evidence="9" key="1">
    <citation type="journal article" date="2014" name="Int. J. Syst. Evol. Microbiol.">
        <title>Complete genome sequence of Corynebacterium casei LMG S-19264T (=DSM 44701T), isolated from a smear-ripened cheese.</title>
        <authorList>
            <consortium name="US DOE Joint Genome Institute (JGI-PGF)"/>
            <person name="Walter F."/>
            <person name="Albersmeier A."/>
            <person name="Kalinowski J."/>
            <person name="Ruckert C."/>
        </authorList>
    </citation>
    <scope>NUCLEOTIDE SEQUENCE</scope>
    <source>
        <strain evidence="9">CGMCC 1.15725</strain>
    </source>
</reference>
<organism evidence="9 10">
    <name type="scientific">Aliidongia dinghuensis</name>
    <dbReference type="NCBI Taxonomy" id="1867774"/>
    <lineage>
        <taxon>Bacteria</taxon>
        <taxon>Pseudomonadati</taxon>
        <taxon>Pseudomonadota</taxon>
        <taxon>Alphaproteobacteria</taxon>
        <taxon>Rhodospirillales</taxon>
        <taxon>Dongiaceae</taxon>
        <taxon>Aliidongia</taxon>
    </lineage>
</organism>
<dbReference type="PROSITE" id="PS50850">
    <property type="entry name" value="MFS"/>
    <property type="match status" value="1"/>
</dbReference>
<keyword evidence="5 7" id="KW-1133">Transmembrane helix</keyword>
<feature type="transmembrane region" description="Helical" evidence="7">
    <location>
        <begin position="240"/>
        <end position="258"/>
    </location>
</feature>
<feature type="transmembrane region" description="Helical" evidence="7">
    <location>
        <begin position="438"/>
        <end position="460"/>
    </location>
</feature>
<sequence length="466" mass="47865">MSPEAPGAAAPLPNRAAADGLPIPQRYWSVLTIWIGLVMAVLDSAIANVALPTIARDLAAEPAESVWVVSAYQLTIVVSLLPLAALGGAITYRRVYLSGVVAFTIASLGCSLVHSLPALALMRALQGFGAAGVMSVNGALLRFTYPAARLGRGVGFNALVVSISAAVGPSVASAILAVGPWQWLFAVNVPFGILAFLLGRAALPVSPTAGRLDKRGTLLNMATFGLLFTGVDVLTRGGVAWVGAVEIAAALGVGVLLVQWSRKQPHPLVPIDLLKSRIFTLSVATSIASFTAQMLAFVSMPFFLQGVMHRDQVETGLLMTPWPCAVGVSATLAGRLSDRYPAAILSSAGLALLCIGLASLALLPADAGSQDVIWRMALCGFGFGFFQAPNNRTLLASAPIHRSGAAGGMLATARLIGQTTGATVTAICFRVVADAEGVALAIAAVSAGLAAVASLSRLTAKPRRSA</sequence>
<dbReference type="CDD" id="cd17321">
    <property type="entry name" value="MFS_MMR_MDR_like"/>
    <property type="match status" value="1"/>
</dbReference>
<dbReference type="Pfam" id="PF07690">
    <property type="entry name" value="MFS_1"/>
    <property type="match status" value="1"/>
</dbReference>
<keyword evidence="6 7" id="KW-0472">Membrane</keyword>
<dbReference type="SUPFAM" id="SSF103473">
    <property type="entry name" value="MFS general substrate transporter"/>
    <property type="match status" value="1"/>
</dbReference>
<dbReference type="GO" id="GO:0022857">
    <property type="term" value="F:transmembrane transporter activity"/>
    <property type="evidence" value="ECO:0007669"/>
    <property type="project" value="InterPro"/>
</dbReference>
<dbReference type="InterPro" id="IPR011701">
    <property type="entry name" value="MFS"/>
</dbReference>
<dbReference type="Gene3D" id="1.20.1720.10">
    <property type="entry name" value="Multidrug resistance protein D"/>
    <property type="match status" value="1"/>
</dbReference>
<dbReference type="InterPro" id="IPR020846">
    <property type="entry name" value="MFS_dom"/>
</dbReference>
<evidence type="ECO:0000256" key="1">
    <source>
        <dbReference type="ARBA" id="ARBA00004651"/>
    </source>
</evidence>
<comment type="subcellular location">
    <subcellularLocation>
        <location evidence="1">Cell membrane</location>
        <topology evidence="1">Multi-pass membrane protein</topology>
    </subcellularLocation>
</comment>
<feature type="transmembrane region" description="Helical" evidence="7">
    <location>
        <begin position="278"/>
        <end position="304"/>
    </location>
</feature>
<feature type="transmembrane region" description="Helical" evidence="7">
    <location>
        <begin position="95"/>
        <end position="114"/>
    </location>
</feature>
<feature type="domain" description="Major facilitator superfamily (MFS) profile" evidence="8">
    <location>
        <begin position="29"/>
        <end position="465"/>
    </location>
</feature>
<dbReference type="AlphaFoldDB" id="A0A8J2YTM2"/>
<evidence type="ECO:0000256" key="5">
    <source>
        <dbReference type="ARBA" id="ARBA00022989"/>
    </source>
</evidence>
<comment type="caution">
    <text evidence="9">The sequence shown here is derived from an EMBL/GenBank/DDBJ whole genome shotgun (WGS) entry which is preliminary data.</text>
</comment>
<feature type="transmembrane region" description="Helical" evidence="7">
    <location>
        <begin position="217"/>
        <end position="234"/>
    </location>
</feature>
<evidence type="ECO:0000256" key="3">
    <source>
        <dbReference type="ARBA" id="ARBA00022475"/>
    </source>
</evidence>
<feature type="transmembrane region" description="Helical" evidence="7">
    <location>
        <begin position="153"/>
        <end position="177"/>
    </location>
</feature>
<keyword evidence="2" id="KW-0813">Transport</keyword>
<evidence type="ECO:0000313" key="9">
    <source>
        <dbReference type="EMBL" id="GGF20129.1"/>
    </source>
</evidence>
<feature type="transmembrane region" description="Helical" evidence="7">
    <location>
        <begin position="340"/>
        <end position="360"/>
    </location>
</feature>
<gene>
    <name evidence="9" type="ORF">GCM10011611_27680</name>
</gene>
<feature type="transmembrane region" description="Helical" evidence="7">
    <location>
        <begin position="316"/>
        <end position="333"/>
    </location>
</feature>
<dbReference type="RefSeq" id="WP_229743712.1">
    <property type="nucleotide sequence ID" value="NZ_BMJQ01000006.1"/>
</dbReference>
<dbReference type="PANTHER" id="PTHR42718">
    <property type="entry name" value="MAJOR FACILITATOR SUPERFAMILY MULTIDRUG TRANSPORTER MFSC"/>
    <property type="match status" value="1"/>
</dbReference>
<proteinExistence type="predicted"/>
<reference evidence="9" key="2">
    <citation type="submission" date="2020-09" db="EMBL/GenBank/DDBJ databases">
        <authorList>
            <person name="Sun Q."/>
            <person name="Zhou Y."/>
        </authorList>
    </citation>
    <scope>NUCLEOTIDE SEQUENCE</scope>
    <source>
        <strain evidence="9">CGMCC 1.15725</strain>
    </source>
</reference>
<evidence type="ECO:0000256" key="2">
    <source>
        <dbReference type="ARBA" id="ARBA00022448"/>
    </source>
</evidence>
<evidence type="ECO:0000256" key="4">
    <source>
        <dbReference type="ARBA" id="ARBA00022692"/>
    </source>
</evidence>
<feature type="transmembrane region" description="Helical" evidence="7">
    <location>
        <begin position="31"/>
        <end position="54"/>
    </location>
</feature>
<name>A0A8J2YTM2_9PROT</name>
<evidence type="ECO:0000256" key="7">
    <source>
        <dbReference type="SAM" id="Phobius"/>
    </source>
</evidence>
<feature type="transmembrane region" description="Helical" evidence="7">
    <location>
        <begin position="411"/>
        <end position="432"/>
    </location>
</feature>
<dbReference type="InterPro" id="IPR036259">
    <property type="entry name" value="MFS_trans_sf"/>
</dbReference>
<keyword evidence="4 7" id="KW-0812">Transmembrane</keyword>
<evidence type="ECO:0000259" key="8">
    <source>
        <dbReference type="PROSITE" id="PS50850"/>
    </source>
</evidence>
<feature type="transmembrane region" description="Helical" evidence="7">
    <location>
        <begin position="183"/>
        <end position="205"/>
    </location>
</feature>
<dbReference type="GO" id="GO:0005886">
    <property type="term" value="C:plasma membrane"/>
    <property type="evidence" value="ECO:0007669"/>
    <property type="project" value="UniProtKB-SubCell"/>
</dbReference>
<keyword evidence="10" id="KW-1185">Reference proteome</keyword>
<protein>
    <submittedName>
        <fullName evidence="9">Multidrug MFS transporter</fullName>
    </submittedName>
</protein>
<keyword evidence="3" id="KW-1003">Cell membrane</keyword>
<evidence type="ECO:0000256" key="6">
    <source>
        <dbReference type="ARBA" id="ARBA00023136"/>
    </source>
</evidence>